<comment type="caution">
    <text evidence="1">The sequence shown here is derived from an EMBL/GenBank/DDBJ whole genome shotgun (WGS) entry which is preliminary data.</text>
</comment>
<dbReference type="GO" id="GO:0005524">
    <property type="term" value="F:ATP binding"/>
    <property type="evidence" value="ECO:0007669"/>
    <property type="project" value="UniProtKB-KW"/>
</dbReference>
<keyword evidence="1" id="KW-0067">ATP-binding</keyword>
<sequence>MTLDPTLAAVSPAHAAGVDTRPHLLLLGGVPGAGKSTLIRQVADRHPDVRTLDPETVTRWLATRLPEVPYRLYRPLVHLWHTIATLVLVLVGPTVGHRTLLVHDPATRPGRRELLGRIAHARGWRTSLVMIDVPRVAAIDGQHERGRLVSSGSFDRHWHRWLDDQPRLLTAATFGDADGSWDRVHVVDRARAGERLATLL</sequence>
<organism evidence="1 2">
    <name type="scientific">Nocardioides turkmenicus</name>
    <dbReference type="NCBI Taxonomy" id="2711220"/>
    <lineage>
        <taxon>Bacteria</taxon>
        <taxon>Bacillati</taxon>
        <taxon>Actinomycetota</taxon>
        <taxon>Actinomycetes</taxon>
        <taxon>Propionibacteriales</taxon>
        <taxon>Nocardioidaceae</taxon>
        <taxon>Nocardioides</taxon>
    </lineage>
</organism>
<dbReference type="RefSeq" id="WP_165110101.1">
    <property type="nucleotide sequence ID" value="NZ_JAALAA010000004.1"/>
</dbReference>
<dbReference type="Gene3D" id="3.40.50.300">
    <property type="entry name" value="P-loop containing nucleotide triphosphate hydrolases"/>
    <property type="match status" value="1"/>
</dbReference>
<proteinExistence type="predicted"/>
<keyword evidence="2" id="KW-1185">Reference proteome</keyword>
<dbReference type="EMBL" id="JAALAA010000004">
    <property type="protein sequence ID" value="NGN92343.1"/>
    <property type="molecule type" value="Genomic_DNA"/>
</dbReference>
<gene>
    <name evidence="1" type="ORF">G5C66_06255</name>
</gene>
<name>A0A6M1QRB7_9ACTN</name>
<reference evidence="1 2" key="1">
    <citation type="submission" date="2020-02" db="EMBL/GenBank/DDBJ databases">
        <title>Whole-genome analyses of novel actinobacteria.</title>
        <authorList>
            <person name="Sahin N."/>
        </authorList>
    </citation>
    <scope>NUCLEOTIDE SEQUENCE [LARGE SCALE GENOMIC DNA]</scope>
    <source>
        <strain evidence="1 2">KC13</strain>
    </source>
</reference>
<accession>A0A6M1QRB7</accession>
<evidence type="ECO:0000313" key="2">
    <source>
        <dbReference type="Proteomes" id="UP000483261"/>
    </source>
</evidence>
<protein>
    <submittedName>
        <fullName evidence="1">ATP-binding protein</fullName>
    </submittedName>
</protein>
<dbReference type="InterPro" id="IPR027417">
    <property type="entry name" value="P-loop_NTPase"/>
</dbReference>
<dbReference type="AlphaFoldDB" id="A0A6M1QRB7"/>
<dbReference type="Pfam" id="PF13671">
    <property type="entry name" value="AAA_33"/>
    <property type="match status" value="1"/>
</dbReference>
<evidence type="ECO:0000313" key="1">
    <source>
        <dbReference type="EMBL" id="NGN92343.1"/>
    </source>
</evidence>
<dbReference type="SUPFAM" id="SSF52540">
    <property type="entry name" value="P-loop containing nucleoside triphosphate hydrolases"/>
    <property type="match status" value="1"/>
</dbReference>
<keyword evidence="1" id="KW-0547">Nucleotide-binding</keyword>
<dbReference type="Proteomes" id="UP000483261">
    <property type="component" value="Unassembled WGS sequence"/>
</dbReference>